<dbReference type="Proteomes" id="UP000221369">
    <property type="component" value="Unassembled WGS sequence"/>
</dbReference>
<dbReference type="PANTHER" id="PTHR33392">
    <property type="entry name" value="POLYISOPRENYL-TEICHOIC ACID--PEPTIDOGLYCAN TEICHOIC ACID TRANSFERASE TAGU"/>
    <property type="match status" value="1"/>
</dbReference>
<dbReference type="EMBL" id="PDJE01000001">
    <property type="protein sequence ID" value="PFG29294.1"/>
    <property type="molecule type" value="Genomic_DNA"/>
</dbReference>
<proteinExistence type="inferred from homology"/>
<accession>A0A2A9DRS5</accession>
<dbReference type="InterPro" id="IPR004474">
    <property type="entry name" value="LytR_CpsA_psr"/>
</dbReference>
<feature type="region of interest" description="Disordered" evidence="2">
    <location>
        <begin position="348"/>
        <end position="416"/>
    </location>
</feature>
<evidence type="ECO:0000256" key="1">
    <source>
        <dbReference type="ARBA" id="ARBA00006068"/>
    </source>
</evidence>
<feature type="compositionally biased region" description="Low complexity" evidence="2">
    <location>
        <begin position="368"/>
        <end position="378"/>
    </location>
</feature>
<gene>
    <name evidence="4" type="ORF">ATJ78_0196</name>
</gene>
<protein>
    <submittedName>
        <fullName evidence="4">LytR family transcriptional attenuator</fullName>
    </submittedName>
</protein>
<evidence type="ECO:0000313" key="4">
    <source>
        <dbReference type="EMBL" id="PFG29294.1"/>
    </source>
</evidence>
<keyword evidence="5" id="KW-1185">Reference proteome</keyword>
<dbReference type="Pfam" id="PF03816">
    <property type="entry name" value="LytR_cpsA_psr"/>
    <property type="match status" value="1"/>
</dbReference>
<sequence length="416" mass="43823">MARRAAPVARHGKLPRRNPWTTVGKFVASSLAVALVSATAVVAWAVTDVVQTVPEGVTLAGETPGQPIPDINSIEGGANVLVIGSDSREGQGDGYGQHETAKLNDVTMLLHIAEDHSNATVVSFPRDMYVPIPSCPKVDDEGNPTGEYHYAMSRQKINTSLSYGGMACTVLTVEELTGIDIQYATMVQFNGVIALSNAIGGVEVCLAQSIKDPKTDLDLPAGNVSLKGKDALQFLRTRHGVSDGSDLGRISNQQLFLSALVRDLKSAETLTDPVKLYSIAKVAATNMTFSQSLNNINTMVGLARSLADIPTDKITFVQYPNYYEGDGVAPLTSDAETLMDAIKADKNLSVTGGTGGSIPKDGETDGGTTEPPASTAPPETERPDSTEPPQDDTVELPDSIHGQNASQVTCADGNGR</sequence>
<dbReference type="PANTHER" id="PTHR33392:SF6">
    <property type="entry name" value="POLYISOPRENYL-TEICHOIC ACID--PEPTIDOGLYCAN TEICHOIC ACID TRANSFERASE TAGU"/>
    <property type="match status" value="1"/>
</dbReference>
<reference evidence="4 5" key="1">
    <citation type="submission" date="2017-10" db="EMBL/GenBank/DDBJ databases">
        <title>Sequencing the genomes of 1000 actinobacteria strains.</title>
        <authorList>
            <person name="Klenk H.-P."/>
        </authorList>
    </citation>
    <scope>NUCLEOTIDE SEQUENCE [LARGE SCALE GENOMIC DNA]</scope>
    <source>
        <strain evidence="4 5">DSM 21798</strain>
    </source>
</reference>
<name>A0A2A9DRS5_9MICO</name>
<dbReference type="InterPro" id="IPR050922">
    <property type="entry name" value="LytR/CpsA/Psr_CW_biosynth"/>
</dbReference>
<evidence type="ECO:0000256" key="2">
    <source>
        <dbReference type="SAM" id="MobiDB-lite"/>
    </source>
</evidence>
<dbReference type="NCBIfam" id="TIGR00350">
    <property type="entry name" value="lytR_cpsA_psr"/>
    <property type="match status" value="1"/>
</dbReference>
<dbReference type="Gene3D" id="3.40.630.190">
    <property type="entry name" value="LCP protein"/>
    <property type="match status" value="1"/>
</dbReference>
<evidence type="ECO:0000259" key="3">
    <source>
        <dbReference type="Pfam" id="PF03816"/>
    </source>
</evidence>
<feature type="domain" description="Cell envelope-related transcriptional attenuator" evidence="3">
    <location>
        <begin position="104"/>
        <end position="265"/>
    </location>
</feature>
<evidence type="ECO:0000313" key="5">
    <source>
        <dbReference type="Proteomes" id="UP000221369"/>
    </source>
</evidence>
<comment type="caution">
    <text evidence="4">The sequence shown here is derived from an EMBL/GenBank/DDBJ whole genome shotgun (WGS) entry which is preliminary data.</text>
</comment>
<dbReference type="AlphaFoldDB" id="A0A2A9DRS5"/>
<comment type="similarity">
    <text evidence="1">Belongs to the LytR/CpsA/Psr (LCP) family.</text>
</comment>
<organism evidence="4 5">
    <name type="scientific">Paramicrobacterium agarici</name>
    <dbReference type="NCBI Taxonomy" id="630514"/>
    <lineage>
        <taxon>Bacteria</taxon>
        <taxon>Bacillati</taxon>
        <taxon>Actinomycetota</taxon>
        <taxon>Actinomycetes</taxon>
        <taxon>Micrococcales</taxon>
        <taxon>Microbacteriaceae</taxon>
        <taxon>Paramicrobacterium</taxon>
    </lineage>
</organism>
<dbReference type="RefSeq" id="WP_245836157.1">
    <property type="nucleotide sequence ID" value="NZ_PDJE01000001.1"/>
</dbReference>